<reference evidence="5" key="1">
    <citation type="submission" date="2025-08" db="UniProtKB">
        <authorList>
            <consortium name="RefSeq"/>
        </authorList>
    </citation>
    <scope>IDENTIFICATION</scope>
</reference>
<evidence type="ECO:0000256" key="2">
    <source>
        <dbReference type="PIRSR" id="PIRSR601461-2"/>
    </source>
</evidence>
<dbReference type="OrthoDB" id="851873at2759"/>
<dbReference type="PaxDb" id="4097-A0A1S4D328"/>
<dbReference type="Pfam" id="PF14541">
    <property type="entry name" value="TAXi_C"/>
    <property type="match status" value="1"/>
</dbReference>
<feature type="domain" description="Xylanase inhibitor N-terminal" evidence="4">
    <location>
        <begin position="104"/>
        <end position="207"/>
    </location>
</feature>
<keyword evidence="2" id="KW-1015">Disulfide bond</keyword>
<evidence type="ECO:0000313" key="5">
    <source>
        <dbReference type="RefSeq" id="XP_016507840.1"/>
    </source>
</evidence>
<dbReference type="InterPro" id="IPR032799">
    <property type="entry name" value="TAXi_C"/>
</dbReference>
<dbReference type="PANTHER" id="PTHR13683">
    <property type="entry name" value="ASPARTYL PROTEASES"/>
    <property type="match status" value="1"/>
</dbReference>
<feature type="domain" description="Xylanase inhibitor C-terminal" evidence="3">
    <location>
        <begin position="228"/>
        <end position="342"/>
    </location>
</feature>
<dbReference type="InterPro" id="IPR032861">
    <property type="entry name" value="TAXi_N"/>
</dbReference>
<proteinExistence type="inferred from homology"/>
<comment type="similarity">
    <text evidence="1">Belongs to the peptidase A1 family.</text>
</comment>
<dbReference type="KEGG" id="nta:107825492"/>
<dbReference type="STRING" id="4097.A0A1S4D328"/>
<evidence type="ECO:0000259" key="3">
    <source>
        <dbReference type="Pfam" id="PF14541"/>
    </source>
</evidence>
<dbReference type="GO" id="GO:0006508">
    <property type="term" value="P:proteolysis"/>
    <property type="evidence" value="ECO:0007669"/>
    <property type="project" value="InterPro"/>
</dbReference>
<evidence type="ECO:0000259" key="4">
    <source>
        <dbReference type="Pfam" id="PF14543"/>
    </source>
</evidence>
<dbReference type="InterPro" id="IPR001461">
    <property type="entry name" value="Aspartic_peptidase_A1"/>
</dbReference>
<accession>A0A1S4D328</accession>
<dbReference type="InterPro" id="IPR021109">
    <property type="entry name" value="Peptidase_aspartic_dom_sf"/>
</dbReference>
<evidence type="ECO:0000256" key="1">
    <source>
        <dbReference type="ARBA" id="ARBA00007447"/>
    </source>
</evidence>
<dbReference type="Pfam" id="PF14543">
    <property type="entry name" value="TAXi_N"/>
    <property type="match status" value="1"/>
</dbReference>
<name>A0A1S4D328_TOBAC</name>
<feature type="disulfide bond" evidence="2">
    <location>
        <begin position="135"/>
        <end position="161"/>
    </location>
</feature>
<dbReference type="GO" id="GO:0004190">
    <property type="term" value="F:aspartic-type endopeptidase activity"/>
    <property type="evidence" value="ECO:0007669"/>
    <property type="project" value="InterPro"/>
</dbReference>
<organism evidence="5">
    <name type="scientific">Nicotiana tabacum</name>
    <name type="common">Common tobacco</name>
    <dbReference type="NCBI Taxonomy" id="4097"/>
    <lineage>
        <taxon>Eukaryota</taxon>
        <taxon>Viridiplantae</taxon>
        <taxon>Streptophyta</taxon>
        <taxon>Embryophyta</taxon>
        <taxon>Tracheophyta</taxon>
        <taxon>Spermatophyta</taxon>
        <taxon>Magnoliopsida</taxon>
        <taxon>eudicotyledons</taxon>
        <taxon>Gunneridae</taxon>
        <taxon>Pentapetalae</taxon>
        <taxon>asterids</taxon>
        <taxon>lamiids</taxon>
        <taxon>Solanales</taxon>
        <taxon>Solanaceae</taxon>
        <taxon>Nicotianoideae</taxon>
        <taxon>Nicotianeae</taxon>
        <taxon>Nicotiana</taxon>
    </lineage>
</organism>
<dbReference type="AlphaFoldDB" id="A0A1S4D328"/>
<dbReference type="OMA" id="VHESRTN"/>
<sequence>MSLDSTKLPDPPMSCHTFTIYHRHVFEKSNFKDYDSLLESRIARCHARASYLASIFYDGNDVVTPNDNQNDANAGLTRQQDAQGGKIRELVPKSTDTHCVHGEYIASFFIGTQLIKTYLLIDSVSGLLWWQCGPCEANNCYKQDQPLYNFTTSRTSRKVDCIRHSSYCITADPAFHCDHDTSESIYNKKYTDGPGTKGKGSILSFHISKWPSAISAKLLPNYKYPSFYFVNFYKVFVNEREVPVKSSWWNFKRDMSGGIFVDTGTTFTRFPNDFYVIFRYIFRAAVEDSPMVENPIGPFDTCYKVDPNGEELYFPIVKLYFGSVTRSTELILEQERVIVKYQGFIVWLLLDGKKTTQY</sequence>
<protein>
    <submittedName>
        <fullName evidence="5">Protein ASPARTIC PROTEASE IN GUARD CELL 2-like</fullName>
    </submittedName>
</protein>
<gene>
    <name evidence="5" type="primary">LOC107825492</name>
</gene>
<dbReference type="SUPFAM" id="SSF50630">
    <property type="entry name" value="Acid proteases"/>
    <property type="match status" value="1"/>
</dbReference>
<dbReference type="PANTHER" id="PTHR13683:SF891">
    <property type="entry name" value="PROTEIN ASPARTIC PROTEASE IN GUARD CELL 2-LIKE"/>
    <property type="match status" value="1"/>
</dbReference>
<dbReference type="RefSeq" id="XP_016507840.1">
    <property type="nucleotide sequence ID" value="XM_016652354.1"/>
</dbReference>
<dbReference type="Gene3D" id="2.40.70.10">
    <property type="entry name" value="Acid Proteases"/>
    <property type="match status" value="2"/>
</dbReference>